<comment type="pathway">
    <text evidence="1">Sulfur metabolism.</text>
</comment>
<evidence type="ECO:0000256" key="6">
    <source>
        <dbReference type="SAM" id="Coils"/>
    </source>
</evidence>
<evidence type="ECO:0000259" key="9">
    <source>
        <dbReference type="Pfam" id="PF14306"/>
    </source>
</evidence>
<dbReference type="InterPro" id="IPR014729">
    <property type="entry name" value="Rossmann-like_a/b/a_fold"/>
</dbReference>
<feature type="domain" description="APS kinase" evidence="7">
    <location>
        <begin position="451"/>
        <end position="614"/>
    </location>
</feature>
<dbReference type="InterPro" id="IPR002891">
    <property type="entry name" value="APS"/>
</dbReference>
<evidence type="ECO:0000259" key="8">
    <source>
        <dbReference type="Pfam" id="PF01747"/>
    </source>
</evidence>
<dbReference type="GO" id="GO:0005524">
    <property type="term" value="F:ATP binding"/>
    <property type="evidence" value="ECO:0007669"/>
    <property type="project" value="UniProtKB-KW"/>
</dbReference>
<dbReference type="RefSeq" id="XP_067923722.1">
    <property type="nucleotide sequence ID" value="XM_068064304.1"/>
</dbReference>
<dbReference type="InterPro" id="IPR059117">
    <property type="entry name" value="APS_kinase_dom"/>
</dbReference>
<dbReference type="SUPFAM" id="SSF52374">
    <property type="entry name" value="Nucleotidylyl transferase"/>
    <property type="match status" value="1"/>
</dbReference>
<dbReference type="InterPro" id="IPR002650">
    <property type="entry name" value="Sulphate_adenylyltransferase"/>
</dbReference>
<evidence type="ECO:0000313" key="10">
    <source>
        <dbReference type="EMBL" id="PHJ22045.1"/>
    </source>
</evidence>
<evidence type="ECO:0000259" key="7">
    <source>
        <dbReference type="Pfam" id="PF01583"/>
    </source>
</evidence>
<dbReference type="CDD" id="cd02027">
    <property type="entry name" value="APSK"/>
    <property type="match status" value="1"/>
</dbReference>
<keyword evidence="5" id="KW-0067">ATP-binding</keyword>
<dbReference type="Gene3D" id="3.10.400.10">
    <property type="entry name" value="Sulfate adenylyltransferase"/>
    <property type="match status" value="1"/>
</dbReference>
<dbReference type="Pfam" id="PF01747">
    <property type="entry name" value="ATP-sulfurylase"/>
    <property type="match status" value="1"/>
</dbReference>
<dbReference type="InterPro" id="IPR027417">
    <property type="entry name" value="P-loop_NTPase"/>
</dbReference>
<dbReference type="PANTHER" id="PTHR42700:SF1">
    <property type="entry name" value="SULFATE ADENYLYLTRANSFERASE"/>
    <property type="match status" value="1"/>
</dbReference>
<feature type="domain" description="ATP-sulfurylase PUA-like" evidence="9">
    <location>
        <begin position="142"/>
        <end position="206"/>
    </location>
</feature>
<proteinExistence type="predicted"/>
<keyword evidence="3 10" id="KW-0548">Nucleotidyltransferase</keyword>
<dbReference type="GO" id="GO:0004020">
    <property type="term" value="F:adenylylsulfate kinase activity"/>
    <property type="evidence" value="ECO:0007669"/>
    <property type="project" value="InterPro"/>
</dbReference>
<dbReference type="PANTHER" id="PTHR42700">
    <property type="entry name" value="SULFATE ADENYLYLTRANSFERASE"/>
    <property type="match status" value="1"/>
</dbReference>
<name>A0A2C6L2A1_9APIC</name>
<dbReference type="InterPro" id="IPR025980">
    <property type="entry name" value="ATP-Sase_PUA-like_dom"/>
</dbReference>
<dbReference type="InterPro" id="IPR015947">
    <property type="entry name" value="PUA-like_sf"/>
</dbReference>
<evidence type="ECO:0000256" key="4">
    <source>
        <dbReference type="ARBA" id="ARBA00022741"/>
    </source>
</evidence>
<dbReference type="GO" id="GO:0004781">
    <property type="term" value="F:sulfate adenylyltransferase (ATP) activity"/>
    <property type="evidence" value="ECO:0007669"/>
    <property type="project" value="UniProtKB-EC"/>
</dbReference>
<dbReference type="GO" id="GO:0010134">
    <property type="term" value="P:sulfate assimilation via adenylyl sulfate reduction"/>
    <property type="evidence" value="ECO:0007669"/>
    <property type="project" value="TreeGrafter"/>
</dbReference>
<dbReference type="Pfam" id="PF01583">
    <property type="entry name" value="APS_kinase"/>
    <property type="match status" value="1"/>
</dbReference>
<evidence type="ECO:0000256" key="3">
    <source>
        <dbReference type="ARBA" id="ARBA00022695"/>
    </source>
</evidence>
<dbReference type="GO" id="GO:0019379">
    <property type="term" value="P:sulfate assimilation, phosphoadenylyl sulfate reduction by phosphoadenylyl-sulfate reductase (thioredoxin)"/>
    <property type="evidence" value="ECO:0007669"/>
    <property type="project" value="TreeGrafter"/>
</dbReference>
<dbReference type="Gene3D" id="3.40.50.300">
    <property type="entry name" value="P-loop containing nucleotide triphosphate hydrolases"/>
    <property type="match status" value="1"/>
</dbReference>
<keyword evidence="2 10" id="KW-0808">Transferase</keyword>
<dbReference type="OrthoDB" id="468at2759"/>
<feature type="coiled-coil region" evidence="6">
    <location>
        <begin position="473"/>
        <end position="500"/>
    </location>
</feature>
<dbReference type="SUPFAM" id="SSF88697">
    <property type="entry name" value="PUA domain-like"/>
    <property type="match status" value="1"/>
</dbReference>
<organism evidence="10 11">
    <name type="scientific">Cystoisospora suis</name>
    <dbReference type="NCBI Taxonomy" id="483139"/>
    <lineage>
        <taxon>Eukaryota</taxon>
        <taxon>Sar</taxon>
        <taxon>Alveolata</taxon>
        <taxon>Apicomplexa</taxon>
        <taxon>Conoidasida</taxon>
        <taxon>Coccidia</taxon>
        <taxon>Eucoccidiorida</taxon>
        <taxon>Eimeriorina</taxon>
        <taxon>Sarcocystidae</taxon>
        <taxon>Cystoisospora</taxon>
    </lineage>
</organism>
<reference evidence="10 11" key="1">
    <citation type="journal article" date="2017" name="Int. J. Parasitol.">
        <title>The genome of the protozoan parasite Cystoisospora suis and a reverse vaccinology approach to identify vaccine candidates.</title>
        <authorList>
            <person name="Palmieri N."/>
            <person name="Shrestha A."/>
            <person name="Ruttkowski B."/>
            <person name="Beck T."/>
            <person name="Vogl C."/>
            <person name="Tomley F."/>
            <person name="Blake D.P."/>
            <person name="Joachim A."/>
        </authorList>
    </citation>
    <scope>NUCLEOTIDE SEQUENCE [LARGE SCALE GENOMIC DNA]</scope>
    <source>
        <strain evidence="10 11">Wien I</strain>
    </source>
</reference>
<dbReference type="Pfam" id="PF14306">
    <property type="entry name" value="PUA_2"/>
    <property type="match status" value="2"/>
</dbReference>
<dbReference type="GeneID" id="94427515"/>
<dbReference type="EMBL" id="MIGC01001851">
    <property type="protein sequence ID" value="PHJ22045.1"/>
    <property type="molecule type" value="Genomic_DNA"/>
</dbReference>
<dbReference type="GO" id="GO:0005737">
    <property type="term" value="C:cytoplasm"/>
    <property type="evidence" value="ECO:0007669"/>
    <property type="project" value="TreeGrafter"/>
</dbReference>
<dbReference type="UniPathway" id="UPA00097"/>
<protein>
    <submittedName>
        <fullName evidence="10">Sulfate adenylyltransferase adenylylsulfate kinase</fullName>
    </submittedName>
</protein>
<dbReference type="NCBIfam" id="TIGR00339">
    <property type="entry name" value="sopT"/>
    <property type="match status" value="1"/>
</dbReference>
<feature type="domain" description="Sulphate adenylyltransferase catalytic" evidence="8">
    <location>
        <begin position="219"/>
        <end position="442"/>
    </location>
</feature>
<dbReference type="Proteomes" id="UP000221165">
    <property type="component" value="Unassembled WGS sequence"/>
</dbReference>
<gene>
    <name evidence="10" type="ORF">CSUI_004109</name>
</gene>
<sequence length="643" mass="71848">MAHLVPSSTPTLLGCSNCSVDTGGLKPTVNGTVVEKCAPAATAEASPECVAPAAALDLPSDWTLNERQICEVELIMNGALAPLNGFMDEATYRRVCTEMRLLSGDIFPLPIVLAIPKSVSKPNLHWLQQHTEGHHEVDCSPAAKGSLMKLRNNLGTVIAELKVSSVFEPDLQWEQEKVLGTTDENHPYVAYMNSAYKDCVYVGGELIARAPIEYFDYEEYRLSPAQTKNRLAEKKWDVTVGFQTRNPMHRSHYELTKYALRKVAEDTKTTPHLLLTPAVGPTQPGDVAYPIRVRCYKKMMKYYGPDEAMMTLIPIPMRMAGPKECVWHALIRKNYGCTHFIVGRDHAGPSKTTKDGKKFYGPYDAHKMLASVAAELGITPVFGQEMVFLGEDRGYRPADEVTPEEKSLTRAISGTEFRRMLEHREEIPGWYTFPEVIDELRRFYKPAYQCGLCIYFTGLPCSGKSSTPLSESKSTLAQALEAALNQREEETRRITLLDADVVRQHLSKGLGFSREDRSTNVRRIGYIASEIAKHGGICLVANIAPYVVDRQFNRHLITVNGGQYVEVYVSTPLSVCEQRDVKELYKKARQGIIKQFTGISDPYEAPEDAEVVVDSSSHLREKVEMIVHYLLEKELVAPHATAN</sequence>
<dbReference type="NCBIfam" id="NF003013">
    <property type="entry name" value="PRK03846.1"/>
    <property type="match status" value="1"/>
</dbReference>
<keyword evidence="6" id="KW-0175">Coiled coil</keyword>
<dbReference type="InterPro" id="IPR024951">
    <property type="entry name" value="Sulfurylase_cat_dom"/>
</dbReference>
<dbReference type="NCBIfam" id="TIGR00455">
    <property type="entry name" value="apsK"/>
    <property type="match status" value="1"/>
</dbReference>
<evidence type="ECO:0000256" key="2">
    <source>
        <dbReference type="ARBA" id="ARBA00022679"/>
    </source>
</evidence>
<dbReference type="VEuPathDB" id="ToxoDB:CSUI_004109"/>
<evidence type="ECO:0000313" key="11">
    <source>
        <dbReference type="Proteomes" id="UP000221165"/>
    </source>
</evidence>
<evidence type="ECO:0000256" key="5">
    <source>
        <dbReference type="ARBA" id="ARBA00022840"/>
    </source>
</evidence>
<keyword evidence="11" id="KW-1185">Reference proteome</keyword>
<evidence type="ECO:0000256" key="1">
    <source>
        <dbReference type="ARBA" id="ARBA00004678"/>
    </source>
</evidence>
<comment type="caution">
    <text evidence="10">The sequence shown here is derived from an EMBL/GenBank/DDBJ whole genome shotgun (WGS) entry which is preliminary data.</text>
</comment>
<feature type="domain" description="ATP-sulfurylase PUA-like" evidence="9">
    <location>
        <begin position="58"/>
        <end position="119"/>
    </location>
</feature>
<keyword evidence="10" id="KW-0418">Kinase</keyword>
<dbReference type="Gene3D" id="3.40.50.620">
    <property type="entry name" value="HUPs"/>
    <property type="match status" value="1"/>
</dbReference>
<dbReference type="SUPFAM" id="SSF52540">
    <property type="entry name" value="P-loop containing nucleoside triphosphate hydrolases"/>
    <property type="match status" value="1"/>
</dbReference>
<keyword evidence="4" id="KW-0547">Nucleotide-binding</keyword>
<dbReference type="AlphaFoldDB" id="A0A2C6L2A1"/>
<dbReference type="InterPro" id="IPR050512">
    <property type="entry name" value="Sulf_AdTrans/APS_kinase"/>
</dbReference>
<accession>A0A2C6L2A1</accession>